<evidence type="ECO:0000313" key="1">
    <source>
        <dbReference type="EMBL" id="KAF2223062.1"/>
    </source>
</evidence>
<evidence type="ECO:0000313" key="2">
    <source>
        <dbReference type="Proteomes" id="UP000799538"/>
    </source>
</evidence>
<sequence>MDHCCISYTYERSSLVPPYCNTGRVLSTTSYGAHKELAEILKACGISWFDTFNNNGDLLYAVSADPALPAFSPPPISPPTWLVSMVKRRSPEITPRLAHIPSSVKQVCDVIVKMHMEPASYVNKTAATWSLTGYQREGHRVTDHFESGLIFRPTCDKEYSWYSALSNNQKRGHLELGCPKDHCTRSFETEAELETQRHLSRHSTDG</sequence>
<dbReference type="Proteomes" id="UP000799538">
    <property type="component" value="Unassembled WGS sequence"/>
</dbReference>
<name>A0A6A6GBG8_9PEZI</name>
<accession>A0A6A6GBG8</accession>
<reference evidence="2" key="1">
    <citation type="journal article" date="2020" name="Stud. Mycol.">
        <title>101 Dothideomycetes genomes: A test case for predicting lifestyles and emergence of pathogens.</title>
        <authorList>
            <person name="Haridas S."/>
            <person name="Albert R."/>
            <person name="Binder M."/>
            <person name="Bloem J."/>
            <person name="LaButti K."/>
            <person name="Salamov A."/>
            <person name="Andreopoulos B."/>
            <person name="Baker S."/>
            <person name="Barry K."/>
            <person name="Bills G."/>
            <person name="Bluhm B."/>
            <person name="Cannon C."/>
            <person name="Castanera R."/>
            <person name="Culley D."/>
            <person name="Daum C."/>
            <person name="Ezra D."/>
            <person name="Gonzalez J."/>
            <person name="Henrissat B."/>
            <person name="Kuo A."/>
            <person name="Liang C."/>
            <person name="Lipzen A."/>
            <person name="Lutzoni F."/>
            <person name="Magnuson J."/>
            <person name="Mondo S."/>
            <person name="Nolan M."/>
            <person name="Ohm R."/>
            <person name="Pangilinan J."/>
            <person name="Park H.-J."/>
            <person name="Ramirez L."/>
            <person name="Alfaro M."/>
            <person name="Sun H."/>
            <person name="Tritt A."/>
            <person name="Yoshinaga Y."/>
            <person name="Zwiers L.-H."/>
            <person name="Turgeon B."/>
            <person name="Goodwin S."/>
            <person name="Spatafora J."/>
            <person name="Crous P."/>
            <person name="Grigoriev I."/>
        </authorList>
    </citation>
    <scope>NUCLEOTIDE SEQUENCE [LARGE SCALE GENOMIC DNA]</scope>
    <source>
        <strain evidence="2">CECT 20119</strain>
    </source>
</reference>
<protein>
    <submittedName>
        <fullName evidence="1">Uncharacterized protein</fullName>
    </submittedName>
</protein>
<proteinExistence type="predicted"/>
<keyword evidence="2" id="KW-1185">Reference proteome</keyword>
<dbReference type="EMBL" id="ML992507">
    <property type="protein sequence ID" value="KAF2223062.1"/>
    <property type="molecule type" value="Genomic_DNA"/>
</dbReference>
<gene>
    <name evidence="1" type="ORF">BDZ85DRAFT_250013</name>
</gene>
<dbReference type="AlphaFoldDB" id="A0A6A6GBG8"/>
<organism evidence="1 2">
    <name type="scientific">Elsinoe ampelina</name>
    <dbReference type="NCBI Taxonomy" id="302913"/>
    <lineage>
        <taxon>Eukaryota</taxon>
        <taxon>Fungi</taxon>
        <taxon>Dikarya</taxon>
        <taxon>Ascomycota</taxon>
        <taxon>Pezizomycotina</taxon>
        <taxon>Dothideomycetes</taxon>
        <taxon>Dothideomycetidae</taxon>
        <taxon>Myriangiales</taxon>
        <taxon>Elsinoaceae</taxon>
        <taxon>Elsinoe</taxon>
    </lineage>
</organism>